<evidence type="ECO:0000313" key="2">
    <source>
        <dbReference type="Proteomes" id="UP000186817"/>
    </source>
</evidence>
<name>A0A1Q9BRU7_SYMMI</name>
<dbReference type="EMBL" id="LSRX01005554">
    <property type="protein sequence ID" value="OLP73402.1"/>
    <property type="molecule type" value="Genomic_DNA"/>
</dbReference>
<comment type="caution">
    <text evidence="1">The sequence shown here is derived from an EMBL/GenBank/DDBJ whole genome shotgun (WGS) entry which is preliminary data.</text>
</comment>
<keyword evidence="2" id="KW-1185">Reference proteome</keyword>
<protein>
    <submittedName>
        <fullName evidence="1">Uncharacterized protein</fullName>
    </submittedName>
</protein>
<reference evidence="1 2" key="1">
    <citation type="submission" date="2016-02" db="EMBL/GenBank/DDBJ databases">
        <title>Genome analysis of coral dinoflagellate symbionts highlights evolutionary adaptations to a symbiotic lifestyle.</title>
        <authorList>
            <person name="Aranda M."/>
            <person name="Li Y."/>
            <person name="Liew Y.J."/>
            <person name="Baumgarten S."/>
            <person name="Simakov O."/>
            <person name="Wilson M."/>
            <person name="Piel J."/>
            <person name="Ashoor H."/>
            <person name="Bougouffa S."/>
            <person name="Bajic V.B."/>
            <person name="Ryu T."/>
            <person name="Ravasi T."/>
            <person name="Bayer T."/>
            <person name="Micklem G."/>
            <person name="Kim H."/>
            <person name="Bhak J."/>
            <person name="Lajeunesse T.C."/>
            <person name="Voolstra C.R."/>
        </authorList>
    </citation>
    <scope>NUCLEOTIDE SEQUENCE [LARGE SCALE GENOMIC DNA]</scope>
    <source>
        <strain evidence="1 2">CCMP2467</strain>
    </source>
</reference>
<gene>
    <name evidence="1" type="ORF">AK812_SmicGene47366</name>
</gene>
<accession>A0A1Q9BRU7</accession>
<proteinExistence type="predicted"/>
<dbReference type="AlphaFoldDB" id="A0A1Q9BRU7"/>
<organism evidence="1 2">
    <name type="scientific">Symbiodinium microadriaticum</name>
    <name type="common">Dinoflagellate</name>
    <name type="synonym">Zooxanthella microadriatica</name>
    <dbReference type="NCBI Taxonomy" id="2951"/>
    <lineage>
        <taxon>Eukaryota</taxon>
        <taxon>Sar</taxon>
        <taxon>Alveolata</taxon>
        <taxon>Dinophyceae</taxon>
        <taxon>Suessiales</taxon>
        <taxon>Symbiodiniaceae</taxon>
        <taxon>Symbiodinium</taxon>
    </lineage>
</organism>
<feature type="non-terminal residue" evidence="1">
    <location>
        <position position="1"/>
    </location>
</feature>
<evidence type="ECO:0000313" key="1">
    <source>
        <dbReference type="EMBL" id="OLP73402.1"/>
    </source>
</evidence>
<dbReference type="OrthoDB" id="416727at2759"/>
<dbReference type="Proteomes" id="UP000186817">
    <property type="component" value="Unassembled WGS sequence"/>
</dbReference>
<sequence length="422" mass="46209">EIGKCLELARGVASARDAIYDKLGNYCDAALLVMAGTSAAAILGPVAGSADIAADPASVSLVRVGDVQGDAYLQKLLDAMLALQGFNLSDERSVNFLRPCLSNARTAWILFEELWRFTEVPKEVDSDKVLQIWKRRSGVQLGLCSISNYSTALELLREKPPADRDYRSTVHFSSSLALAHMLLAAFDVPTIIPEDGDCLELLVAESERRFSEVLTGKKATTVHLPYPFPPSDERKTSGVPQNLIREILKALTSGETVVLLNGPRAQGADVIVLRRACNGKKPLVRLLQIKNRGKPVGSLDVLRTLGAGAGQNRNVVQPVRWSERVLAWLCRLLSEQPVQGSALQDQFQNVSEVAQIPSMDVDVELILLERKNKLSRPLPLVKKPNFLDCCPIFKLLNLTHLVPFPTDMPLTHYVAQGCGCVL</sequence>